<evidence type="ECO:0000313" key="3">
    <source>
        <dbReference type="Proteomes" id="UP000434957"/>
    </source>
</evidence>
<dbReference type="Proteomes" id="UP000434957">
    <property type="component" value="Unassembled WGS sequence"/>
</dbReference>
<accession>A0A6A4FG31</accession>
<dbReference type="EMBL" id="QXFU01000254">
    <property type="protein sequence ID" value="KAE9038805.1"/>
    <property type="molecule type" value="Genomic_DNA"/>
</dbReference>
<sequence>MAPGANAVKTSPELATVVVKVDSNRADTSRSGLFSAAAAEALESNVINRCTEHQQ</sequence>
<proteinExistence type="predicted"/>
<organism evidence="2 3">
    <name type="scientific">Phytophthora rubi</name>
    <dbReference type="NCBI Taxonomy" id="129364"/>
    <lineage>
        <taxon>Eukaryota</taxon>
        <taxon>Sar</taxon>
        <taxon>Stramenopiles</taxon>
        <taxon>Oomycota</taxon>
        <taxon>Peronosporomycetes</taxon>
        <taxon>Peronosporales</taxon>
        <taxon>Peronosporaceae</taxon>
        <taxon>Phytophthora</taxon>
    </lineage>
</organism>
<dbReference type="Proteomes" id="UP000435112">
    <property type="component" value="Unassembled WGS sequence"/>
</dbReference>
<comment type="caution">
    <text evidence="2">The sequence shown here is derived from an EMBL/GenBank/DDBJ whole genome shotgun (WGS) entry which is preliminary data.</text>
</comment>
<reference evidence="2 3" key="1">
    <citation type="submission" date="2018-08" db="EMBL/GenBank/DDBJ databases">
        <title>Genomic investigation of the strawberry pathogen Phytophthora fragariae indicates pathogenicity is determined by transcriptional variation in three key races.</title>
        <authorList>
            <person name="Adams T.M."/>
            <person name="Armitage A.D."/>
            <person name="Sobczyk M.K."/>
            <person name="Bates H.J."/>
            <person name="Dunwell J.M."/>
            <person name="Nellist C.F."/>
            <person name="Harrison R.J."/>
        </authorList>
    </citation>
    <scope>NUCLEOTIDE SEQUENCE [LARGE SCALE GENOMIC DNA]</scope>
    <source>
        <strain evidence="1 4">SCRP324</strain>
        <strain evidence="2 3">SCRP333</strain>
    </source>
</reference>
<protein>
    <submittedName>
        <fullName evidence="2">Uncharacterized protein</fullName>
    </submittedName>
</protein>
<dbReference type="AlphaFoldDB" id="A0A6A4FG31"/>
<gene>
    <name evidence="1" type="ORF">PR002_g5828</name>
    <name evidence="2" type="ORF">PR003_g13862</name>
</gene>
<keyword evidence="3" id="KW-1185">Reference proteome</keyword>
<name>A0A6A4FG31_9STRA</name>
<evidence type="ECO:0000313" key="4">
    <source>
        <dbReference type="Proteomes" id="UP000435112"/>
    </source>
</evidence>
<evidence type="ECO:0000313" key="2">
    <source>
        <dbReference type="EMBL" id="KAE9333767.1"/>
    </source>
</evidence>
<evidence type="ECO:0000313" key="1">
    <source>
        <dbReference type="EMBL" id="KAE9038805.1"/>
    </source>
</evidence>
<dbReference type="EMBL" id="QXFT01000890">
    <property type="protein sequence ID" value="KAE9333767.1"/>
    <property type="molecule type" value="Genomic_DNA"/>
</dbReference>